<name>A0ABU3V2D1_9ACTN</name>
<protein>
    <submittedName>
        <fullName evidence="2">Uncharacterized protein</fullName>
    </submittedName>
</protein>
<proteinExistence type="predicted"/>
<dbReference type="EMBL" id="JARAKF010000001">
    <property type="protein sequence ID" value="MDU9000341.1"/>
    <property type="molecule type" value="Genomic_DNA"/>
</dbReference>
<accession>A0ABU3V2D1</accession>
<dbReference type="RefSeq" id="WP_263985273.1">
    <property type="nucleotide sequence ID" value="NZ_JARAKF010000001.1"/>
</dbReference>
<gene>
    <name evidence="2" type="ORF">PU648_50110</name>
</gene>
<keyword evidence="3" id="KW-1185">Reference proteome</keyword>
<dbReference type="Proteomes" id="UP001257627">
    <property type="component" value="Unassembled WGS sequence"/>
</dbReference>
<organism evidence="2 3">
    <name type="scientific">Streptomyces mirabilis</name>
    <dbReference type="NCBI Taxonomy" id="68239"/>
    <lineage>
        <taxon>Bacteria</taxon>
        <taxon>Bacillati</taxon>
        <taxon>Actinomycetota</taxon>
        <taxon>Actinomycetes</taxon>
        <taxon>Kitasatosporales</taxon>
        <taxon>Streptomycetaceae</taxon>
        <taxon>Streptomyces</taxon>
    </lineage>
</organism>
<keyword evidence="1" id="KW-1133">Transmembrane helix</keyword>
<feature type="transmembrane region" description="Helical" evidence="1">
    <location>
        <begin position="15"/>
        <end position="37"/>
    </location>
</feature>
<evidence type="ECO:0000313" key="3">
    <source>
        <dbReference type="Proteomes" id="UP001257627"/>
    </source>
</evidence>
<evidence type="ECO:0000313" key="2">
    <source>
        <dbReference type="EMBL" id="MDU9000341.1"/>
    </source>
</evidence>
<reference evidence="2 3" key="1">
    <citation type="submission" date="2023-02" db="EMBL/GenBank/DDBJ databases">
        <authorList>
            <person name="Maleckis M."/>
        </authorList>
    </citation>
    <scope>NUCLEOTIDE SEQUENCE [LARGE SCALE GENOMIC DNA]</scope>
    <source>
        <strain evidence="2 3">P8-A2</strain>
    </source>
</reference>
<evidence type="ECO:0000256" key="1">
    <source>
        <dbReference type="SAM" id="Phobius"/>
    </source>
</evidence>
<keyword evidence="1" id="KW-0472">Membrane</keyword>
<sequence>MSAPTDPDWADWADWPGLACGSLAAFVTFVAVTHIPAGPRRA</sequence>
<comment type="caution">
    <text evidence="2">The sequence shown here is derived from an EMBL/GenBank/DDBJ whole genome shotgun (WGS) entry which is preliminary data.</text>
</comment>
<keyword evidence="1" id="KW-0812">Transmembrane</keyword>